<keyword evidence="4 12" id="KW-0245">EGF-like domain</keyword>
<comment type="subcellular location">
    <subcellularLocation>
        <location evidence="1">Membrane</location>
        <topology evidence="1">Single-pass type I membrane protein</topology>
    </subcellularLocation>
    <subcellularLocation>
        <location evidence="2">Secreted</location>
    </subcellularLocation>
</comment>
<comment type="caution">
    <text evidence="16">The sequence shown here is derived from an EMBL/GenBank/DDBJ whole genome shotgun (WGS) entry which is preliminary data.</text>
</comment>
<keyword evidence="11" id="KW-0325">Glycoprotein</keyword>
<evidence type="ECO:0000259" key="15">
    <source>
        <dbReference type="PROSITE" id="PS50026"/>
    </source>
</evidence>
<dbReference type="InterPro" id="IPR000742">
    <property type="entry name" value="EGF"/>
</dbReference>
<evidence type="ECO:0000256" key="11">
    <source>
        <dbReference type="ARBA" id="ARBA00023180"/>
    </source>
</evidence>
<sequence>MLIWPSALSDHGAGGVSNEPGPQRPRVERSAMESCGSAAQQNYCFNRGQCMLLVDFNEYHCKCEEGYYGPRCAHLDLVFQPMGEEQLALVVVCVVLLIIGLSGVFYFFFKWYKRNRSTRSQKSQGYMGVESA</sequence>
<keyword evidence="8" id="KW-0339">Growth factor</keyword>
<dbReference type="PROSITE" id="PS01186">
    <property type="entry name" value="EGF_2"/>
    <property type="match status" value="1"/>
</dbReference>
<evidence type="ECO:0000256" key="7">
    <source>
        <dbReference type="ARBA" id="ARBA00022989"/>
    </source>
</evidence>
<evidence type="ECO:0000256" key="3">
    <source>
        <dbReference type="ARBA" id="ARBA00022525"/>
    </source>
</evidence>
<dbReference type="GO" id="GO:0008083">
    <property type="term" value="F:growth factor activity"/>
    <property type="evidence" value="ECO:0007669"/>
    <property type="project" value="UniProtKB-KW"/>
</dbReference>
<feature type="disulfide bond" evidence="12">
    <location>
        <begin position="44"/>
        <end position="61"/>
    </location>
</feature>
<evidence type="ECO:0000313" key="17">
    <source>
        <dbReference type="Proteomes" id="UP001174136"/>
    </source>
</evidence>
<protein>
    <submittedName>
        <fullName evidence="16">Proepiregulin</fullName>
    </submittedName>
</protein>
<dbReference type="GO" id="GO:0008284">
    <property type="term" value="P:positive regulation of cell population proliferation"/>
    <property type="evidence" value="ECO:0007669"/>
    <property type="project" value="TreeGrafter"/>
</dbReference>
<dbReference type="PROSITE" id="PS00022">
    <property type="entry name" value="EGF_1"/>
    <property type="match status" value="1"/>
</dbReference>
<keyword evidence="10 12" id="KW-1015">Disulfide bond</keyword>
<evidence type="ECO:0000256" key="8">
    <source>
        <dbReference type="ARBA" id="ARBA00023030"/>
    </source>
</evidence>
<dbReference type="GO" id="GO:0045840">
    <property type="term" value="P:positive regulation of mitotic nuclear division"/>
    <property type="evidence" value="ECO:0007669"/>
    <property type="project" value="TreeGrafter"/>
</dbReference>
<dbReference type="Pfam" id="PF00008">
    <property type="entry name" value="EGF"/>
    <property type="match status" value="1"/>
</dbReference>
<dbReference type="Proteomes" id="UP001174136">
    <property type="component" value="Unassembled WGS sequence"/>
</dbReference>
<dbReference type="PANTHER" id="PTHR10740:SF11">
    <property type="entry name" value="PROEPIREGULIN"/>
    <property type="match status" value="1"/>
</dbReference>
<feature type="disulfide bond" evidence="12">
    <location>
        <begin position="63"/>
        <end position="72"/>
    </location>
</feature>
<keyword evidence="6" id="KW-0732">Signal</keyword>
<dbReference type="SUPFAM" id="SSF57196">
    <property type="entry name" value="EGF/Laminin"/>
    <property type="match status" value="1"/>
</dbReference>
<dbReference type="GO" id="GO:0005154">
    <property type="term" value="F:epidermal growth factor receptor binding"/>
    <property type="evidence" value="ECO:0007669"/>
    <property type="project" value="TreeGrafter"/>
</dbReference>
<evidence type="ECO:0000256" key="9">
    <source>
        <dbReference type="ARBA" id="ARBA00023136"/>
    </source>
</evidence>
<evidence type="ECO:0000256" key="12">
    <source>
        <dbReference type="PROSITE-ProRule" id="PRU00076"/>
    </source>
</evidence>
<keyword evidence="17" id="KW-1185">Reference proteome</keyword>
<dbReference type="GO" id="GO:0016020">
    <property type="term" value="C:membrane"/>
    <property type="evidence" value="ECO:0007669"/>
    <property type="project" value="UniProtKB-SubCell"/>
</dbReference>
<evidence type="ECO:0000256" key="2">
    <source>
        <dbReference type="ARBA" id="ARBA00004613"/>
    </source>
</evidence>
<feature type="domain" description="EGF-like" evidence="15">
    <location>
        <begin position="31"/>
        <end position="73"/>
    </location>
</feature>
<dbReference type="PROSITE" id="PS50026">
    <property type="entry name" value="EGF_3"/>
    <property type="match status" value="1"/>
</dbReference>
<dbReference type="PANTHER" id="PTHR10740">
    <property type="entry name" value="TRANSFORMING GROWTH FACTOR ALPHA"/>
    <property type="match status" value="1"/>
</dbReference>
<dbReference type="GO" id="GO:0005615">
    <property type="term" value="C:extracellular space"/>
    <property type="evidence" value="ECO:0007669"/>
    <property type="project" value="TreeGrafter"/>
</dbReference>
<dbReference type="AlphaFoldDB" id="A0AA47M853"/>
<keyword evidence="7 14" id="KW-1133">Transmembrane helix</keyword>
<feature type="transmembrane region" description="Helical" evidence="14">
    <location>
        <begin position="87"/>
        <end position="109"/>
    </location>
</feature>
<reference evidence="16" key="1">
    <citation type="journal article" date="2023" name="Front. Mar. Sci.">
        <title>A new Merluccius polli reference genome to investigate the effects of global change in West African waters.</title>
        <authorList>
            <person name="Mateo J.L."/>
            <person name="Blanco-Fernandez C."/>
            <person name="Garcia-Vazquez E."/>
            <person name="Machado-Schiaffino G."/>
        </authorList>
    </citation>
    <scope>NUCLEOTIDE SEQUENCE</scope>
    <source>
        <strain evidence="16">C29</strain>
        <tissue evidence="16">Fin</tissue>
    </source>
</reference>
<evidence type="ECO:0000256" key="13">
    <source>
        <dbReference type="SAM" id="MobiDB-lite"/>
    </source>
</evidence>
<gene>
    <name evidence="16" type="primary">EREG</name>
    <name evidence="16" type="ORF">N1851_028729</name>
</gene>
<dbReference type="Gene3D" id="2.10.25.10">
    <property type="entry name" value="Laminin"/>
    <property type="match status" value="1"/>
</dbReference>
<accession>A0AA47M853</accession>
<evidence type="ECO:0000256" key="5">
    <source>
        <dbReference type="ARBA" id="ARBA00022692"/>
    </source>
</evidence>
<keyword evidence="3" id="KW-0964">Secreted</keyword>
<evidence type="ECO:0000256" key="4">
    <source>
        <dbReference type="ARBA" id="ARBA00022536"/>
    </source>
</evidence>
<dbReference type="GO" id="GO:0007173">
    <property type="term" value="P:epidermal growth factor receptor signaling pathway"/>
    <property type="evidence" value="ECO:0007669"/>
    <property type="project" value="TreeGrafter"/>
</dbReference>
<keyword evidence="5 14" id="KW-0812">Transmembrane</keyword>
<organism evidence="16 17">
    <name type="scientific">Merluccius polli</name>
    <name type="common">Benguela hake</name>
    <name type="synonym">Merluccius cadenati</name>
    <dbReference type="NCBI Taxonomy" id="89951"/>
    <lineage>
        <taxon>Eukaryota</taxon>
        <taxon>Metazoa</taxon>
        <taxon>Chordata</taxon>
        <taxon>Craniata</taxon>
        <taxon>Vertebrata</taxon>
        <taxon>Euteleostomi</taxon>
        <taxon>Actinopterygii</taxon>
        <taxon>Neopterygii</taxon>
        <taxon>Teleostei</taxon>
        <taxon>Neoteleostei</taxon>
        <taxon>Acanthomorphata</taxon>
        <taxon>Zeiogadaria</taxon>
        <taxon>Gadariae</taxon>
        <taxon>Gadiformes</taxon>
        <taxon>Gadoidei</taxon>
        <taxon>Merlucciidae</taxon>
        <taxon>Merluccius</taxon>
    </lineage>
</organism>
<evidence type="ECO:0000256" key="14">
    <source>
        <dbReference type="SAM" id="Phobius"/>
    </source>
</evidence>
<evidence type="ECO:0000313" key="16">
    <source>
        <dbReference type="EMBL" id="KAK0135413.1"/>
    </source>
</evidence>
<evidence type="ECO:0000256" key="6">
    <source>
        <dbReference type="ARBA" id="ARBA00022729"/>
    </source>
</evidence>
<proteinExistence type="predicted"/>
<feature type="region of interest" description="Disordered" evidence="13">
    <location>
        <begin position="1"/>
        <end position="28"/>
    </location>
</feature>
<evidence type="ECO:0000256" key="1">
    <source>
        <dbReference type="ARBA" id="ARBA00004479"/>
    </source>
</evidence>
<evidence type="ECO:0000256" key="10">
    <source>
        <dbReference type="ARBA" id="ARBA00023157"/>
    </source>
</evidence>
<comment type="caution">
    <text evidence="12">Lacks conserved residue(s) required for the propagation of feature annotation.</text>
</comment>
<keyword evidence="9 14" id="KW-0472">Membrane</keyword>
<dbReference type="EMBL" id="JAOPHQ010005428">
    <property type="protein sequence ID" value="KAK0135413.1"/>
    <property type="molecule type" value="Genomic_DNA"/>
</dbReference>
<name>A0AA47M853_MERPO</name>